<feature type="region of interest" description="Disordered" evidence="1">
    <location>
        <begin position="49"/>
        <end position="81"/>
    </location>
</feature>
<accession>W2FSJ3</accession>
<evidence type="ECO:0000256" key="1">
    <source>
        <dbReference type="SAM" id="MobiDB-lite"/>
    </source>
</evidence>
<evidence type="ECO:0000313" key="2">
    <source>
        <dbReference type="EMBL" id="ETK72886.1"/>
    </source>
</evidence>
<dbReference type="EMBL" id="KI689475">
    <property type="protein sequence ID" value="ETK72886.1"/>
    <property type="molecule type" value="Genomic_DNA"/>
</dbReference>
<feature type="non-terminal residue" evidence="2">
    <location>
        <position position="1"/>
    </location>
</feature>
<gene>
    <name evidence="2" type="ORF">L915_20112</name>
</gene>
<organism evidence="2">
    <name type="scientific">Phytophthora nicotianae</name>
    <name type="common">Potato buckeye rot agent</name>
    <name type="synonym">Phytophthora parasitica</name>
    <dbReference type="NCBI Taxonomy" id="4792"/>
    <lineage>
        <taxon>Eukaryota</taxon>
        <taxon>Sar</taxon>
        <taxon>Stramenopiles</taxon>
        <taxon>Oomycota</taxon>
        <taxon>Peronosporomycetes</taxon>
        <taxon>Peronosporales</taxon>
        <taxon>Peronosporaceae</taxon>
        <taxon>Phytophthora</taxon>
    </lineage>
</organism>
<proteinExistence type="predicted"/>
<reference evidence="2" key="1">
    <citation type="submission" date="2013-11" db="EMBL/GenBank/DDBJ databases">
        <title>The Genome Sequence of Phytophthora parasitica CJ02B3.</title>
        <authorList>
            <consortium name="The Broad Institute Genomics Platform"/>
            <person name="Russ C."/>
            <person name="Tyler B."/>
            <person name="Panabieres F."/>
            <person name="Shan W."/>
            <person name="Tripathy S."/>
            <person name="Grunwald N."/>
            <person name="Machado M."/>
            <person name="Johnson C.S."/>
            <person name="Arredondo F."/>
            <person name="Hong C."/>
            <person name="Coffey M."/>
            <person name="Young S.K."/>
            <person name="Zeng Q."/>
            <person name="Gargeya S."/>
            <person name="Fitzgerald M."/>
            <person name="Abouelleil A."/>
            <person name="Alvarado L."/>
            <person name="Chapman S.B."/>
            <person name="Gainer-Dewar J."/>
            <person name="Goldberg J."/>
            <person name="Griggs A."/>
            <person name="Gujja S."/>
            <person name="Hansen M."/>
            <person name="Howarth C."/>
            <person name="Imamovic A."/>
            <person name="Ireland A."/>
            <person name="Larimer J."/>
            <person name="McCowan C."/>
            <person name="Murphy C."/>
            <person name="Pearson M."/>
            <person name="Poon T.W."/>
            <person name="Priest M."/>
            <person name="Roberts A."/>
            <person name="Saif S."/>
            <person name="Shea T."/>
            <person name="Sykes S."/>
            <person name="Wortman J."/>
            <person name="Nusbaum C."/>
            <person name="Birren B."/>
        </authorList>
    </citation>
    <scope>NUCLEOTIDE SEQUENCE [LARGE SCALE GENOMIC DNA]</scope>
    <source>
        <strain evidence="2">CJ02B3</strain>
    </source>
</reference>
<name>W2FSJ3_PHYNI</name>
<protein>
    <submittedName>
        <fullName evidence="2">Uncharacterized protein</fullName>
    </submittedName>
</protein>
<sequence>PLYLTSTKIEHNQLLSTAMDTRKPGACRAPCWSRSVLRQYANTSAEHLCERGGGARTGDARSPRGAPEGGKAAQDKRNAHTAIRRNNWRVSARFIASGSQAATTVTMWPS</sequence>
<dbReference type="Proteomes" id="UP000053236">
    <property type="component" value="Unassembled WGS sequence"/>
</dbReference>
<dbReference type="AlphaFoldDB" id="W2FSJ3"/>